<dbReference type="EMBL" id="KZ821631">
    <property type="protein sequence ID" value="PYH67067.1"/>
    <property type="molecule type" value="Genomic_DNA"/>
</dbReference>
<dbReference type="Proteomes" id="UP000248405">
    <property type="component" value="Unassembled WGS sequence"/>
</dbReference>
<evidence type="ECO:0000313" key="2">
    <source>
        <dbReference type="EMBL" id="PYH67067.1"/>
    </source>
</evidence>
<keyword evidence="1" id="KW-1133">Transmembrane helix</keyword>
<accession>A0A319B2W4</accession>
<keyword evidence="1" id="KW-0812">Transmembrane</keyword>
<dbReference type="RefSeq" id="XP_025560861.1">
    <property type="nucleotide sequence ID" value="XM_025713176.1"/>
</dbReference>
<keyword evidence="1" id="KW-0472">Membrane</keyword>
<feature type="transmembrane region" description="Helical" evidence="1">
    <location>
        <begin position="42"/>
        <end position="62"/>
    </location>
</feature>
<gene>
    <name evidence="2" type="ORF">BO88DRAFT_83379</name>
</gene>
<keyword evidence="3" id="KW-1185">Reference proteome</keyword>
<protein>
    <submittedName>
        <fullName evidence="2">Uncharacterized protein</fullName>
    </submittedName>
</protein>
<dbReference type="GeneID" id="37217768"/>
<reference evidence="2" key="1">
    <citation type="submission" date="2016-12" db="EMBL/GenBank/DDBJ databases">
        <title>The genomes of Aspergillus section Nigri reveals drivers in fungal speciation.</title>
        <authorList>
            <consortium name="DOE Joint Genome Institute"/>
            <person name="Vesth T.C."/>
            <person name="Nybo J."/>
            <person name="Theobald S."/>
            <person name="Brandl J."/>
            <person name="Frisvad J.C."/>
            <person name="Nielsen K.F."/>
            <person name="Lyhne E.K."/>
            <person name="Kogle M.E."/>
            <person name="Kuo A."/>
            <person name="Riley R."/>
            <person name="Clum A."/>
            <person name="Nolan M."/>
            <person name="Lipzen A."/>
            <person name="Salamov A."/>
            <person name="Henrissat B."/>
            <person name="Wiebenga A."/>
            <person name="De Vries R.P."/>
            <person name="Grigoriev I.V."/>
            <person name="Mortensen U.H."/>
            <person name="Andersen M.R."/>
            <person name="Baker S.E."/>
        </authorList>
    </citation>
    <scope>NUCLEOTIDE SEQUENCE [LARGE SCALE GENOMIC DNA]</scope>
    <source>
        <strain evidence="2">CBS 113365</strain>
    </source>
</reference>
<dbReference type="AlphaFoldDB" id="A0A319B2W4"/>
<evidence type="ECO:0000313" key="3">
    <source>
        <dbReference type="Proteomes" id="UP000248405"/>
    </source>
</evidence>
<organism evidence="2 3">
    <name type="scientific">Aspergillus vadensis (strain CBS 113365 / IMI 142717 / IBT 24658)</name>
    <dbReference type="NCBI Taxonomy" id="1448311"/>
    <lineage>
        <taxon>Eukaryota</taxon>
        <taxon>Fungi</taxon>
        <taxon>Dikarya</taxon>
        <taxon>Ascomycota</taxon>
        <taxon>Pezizomycotina</taxon>
        <taxon>Eurotiomycetes</taxon>
        <taxon>Eurotiomycetidae</taxon>
        <taxon>Eurotiales</taxon>
        <taxon>Aspergillaceae</taxon>
        <taxon>Aspergillus</taxon>
        <taxon>Aspergillus subgen. Circumdati</taxon>
    </lineage>
</organism>
<evidence type="ECO:0000256" key="1">
    <source>
        <dbReference type="SAM" id="Phobius"/>
    </source>
</evidence>
<name>A0A319B2W4_ASPVC</name>
<proteinExistence type="predicted"/>
<sequence>MFDRLLGDSFIILSQFSPSFDQIFTIPCLFTSSPSLVPLSRFSFVSFLFSFFFFSFVIRFICPTLGLQVNQLPHWVSHQPQSGTSKGDHHILKDAGSHPAWSIPLQRGAGSRCAQGKAGLGVQIFDGR</sequence>